<dbReference type="EMBL" id="JAYKXN010000008">
    <property type="protein sequence ID" value="KAK7262947.1"/>
    <property type="molecule type" value="Genomic_DNA"/>
</dbReference>
<evidence type="ECO:0000313" key="2">
    <source>
        <dbReference type="EMBL" id="KAK7262947.1"/>
    </source>
</evidence>
<dbReference type="Proteomes" id="UP001359559">
    <property type="component" value="Unassembled WGS sequence"/>
</dbReference>
<gene>
    <name evidence="2" type="ORF">RJT34_30529</name>
</gene>
<proteinExistence type="predicted"/>
<evidence type="ECO:0000256" key="1">
    <source>
        <dbReference type="SAM" id="MobiDB-lite"/>
    </source>
</evidence>
<protein>
    <submittedName>
        <fullName evidence="2">Uncharacterized protein</fullName>
    </submittedName>
</protein>
<evidence type="ECO:0000313" key="3">
    <source>
        <dbReference type="Proteomes" id="UP001359559"/>
    </source>
</evidence>
<feature type="region of interest" description="Disordered" evidence="1">
    <location>
        <begin position="19"/>
        <end position="39"/>
    </location>
</feature>
<feature type="region of interest" description="Disordered" evidence="1">
    <location>
        <begin position="71"/>
        <end position="93"/>
    </location>
</feature>
<dbReference type="AlphaFoldDB" id="A0AAN9ESZ8"/>
<feature type="compositionally biased region" description="Basic residues" evidence="1">
    <location>
        <begin position="19"/>
        <end position="30"/>
    </location>
</feature>
<organism evidence="2 3">
    <name type="scientific">Clitoria ternatea</name>
    <name type="common">Butterfly pea</name>
    <dbReference type="NCBI Taxonomy" id="43366"/>
    <lineage>
        <taxon>Eukaryota</taxon>
        <taxon>Viridiplantae</taxon>
        <taxon>Streptophyta</taxon>
        <taxon>Embryophyta</taxon>
        <taxon>Tracheophyta</taxon>
        <taxon>Spermatophyta</taxon>
        <taxon>Magnoliopsida</taxon>
        <taxon>eudicotyledons</taxon>
        <taxon>Gunneridae</taxon>
        <taxon>Pentapetalae</taxon>
        <taxon>rosids</taxon>
        <taxon>fabids</taxon>
        <taxon>Fabales</taxon>
        <taxon>Fabaceae</taxon>
        <taxon>Papilionoideae</taxon>
        <taxon>50 kb inversion clade</taxon>
        <taxon>NPAAA clade</taxon>
        <taxon>indigoferoid/millettioid clade</taxon>
        <taxon>Phaseoleae</taxon>
        <taxon>Clitoria</taxon>
    </lineage>
</organism>
<comment type="caution">
    <text evidence="2">The sequence shown here is derived from an EMBL/GenBank/DDBJ whole genome shotgun (WGS) entry which is preliminary data.</text>
</comment>
<feature type="compositionally biased region" description="Pro residues" evidence="1">
    <location>
        <begin position="81"/>
        <end position="93"/>
    </location>
</feature>
<name>A0AAN9ESZ8_CLITE</name>
<accession>A0AAN9ESZ8</accession>
<keyword evidence="3" id="KW-1185">Reference proteome</keyword>
<reference evidence="2 3" key="1">
    <citation type="submission" date="2024-01" db="EMBL/GenBank/DDBJ databases">
        <title>The genomes of 5 underutilized Papilionoideae crops provide insights into root nodulation and disease resistance.</title>
        <authorList>
            <person name="Yuan L."/>
        </authorList>
    </citation>
    <scope>NUCLEOTIDE SEQUENCE [LARGE SCALE GENOMIC DNA]</scope>
    <source>
        <strain evidence="2">LY-2023</strain>
        <tissue evidence="2">Leaf</tissue>
    </source>
</reference>
<sequence length="93" mass="10741">MDIDPHCCDKLLDKLLNSRTRKGEKNKRIKKEGQKGKWGQTIKEAAGTAYLRKKLVLAAFPFFFLTRKRKKESQDQHLHPTHPPPPPLLHSSN</sequence>